<proteinExistence type="predicted"/>
<reference evidence="1 2" key="1">
    <citation type="submission" date="2020-03" db="EMBL/GenBank/DDBJ databases">
        <title>Genomic Encyclopedia of Type Strains, Phase IV (KMG-IV): sequencing the most valuable type-strain genomes for metagenomic binning, comparative biology and taxonomic classification.</title>
        <authorList>
            <person name="Goeker M."/>
        </authorList>
    </citation>
    <scope>NUCLEOTIDE SEQUENCE [LARGE SCALE GENOMIC DNA]</scope>
    <source>
        <strain evidence="1 2">DSM 5718</strain>
    </source>
</reference>
<keyword evidence="2" id="KW-1185">Reference proteome</keyword>
<sequence length="378" mass="43665">MKKTQYRFLLGGILLLVALSVAFIFWQGRKKETAGTRPTYQPAASGTVGKILVSMDPTAWKAGIGEQVRHCLQLPVPGLPQPEPFFTYMFISPPDFDGFKIFRQVLFVADLSDSSAATRRILRLLNPEELQQFSASKQTATLFLQYDRYAKGQLLVFLVGKNSQALQRYLQDEASQEQLLFVFEDHLTTYMSESIQRAKVHAVSLMNTLKRKFGLSFSLPPNYKEVLSDKDFIWIGTVSDNAYQNIWISRLPLRAKEMYDTTFIIQHRDRIGKHFLRYNPKREGSFVQTETRVPLHVRDTHLNDIPVREYAGLWVLESRRRGGGFVGYAFEHKGYFYYIEAYIYAPSREKLPILRRLKGILNTVQLFDNREESPVALR</sequence>
<gene>
    <name evidence="1" type="ORF">FHS56_002033</name>
</gene>
<dbReference type="InterPro" id="IPR032286">
    <property type="entry name" value="DUF4837"/>
</dbReference>
<evidence type="ECO:0000313" key="1">
    <source>
        <dbReference type="EMBL" id="NIK74508.1"/>
    </source>
</evidence>
<accession>A0A846MS58</accession>
<name>A0A846MS58_9BACT</name>
<dbReference type="RefSeq" id="WP_166920343.1">
    <property type="nucleotide sequence ID" value="NZ_JAASRN010000003.1"/>
</dbReference>
<protein>
    <recommendedName>
        <fullName evidence="3">DUF4837 domain-containing protein</fullName>
    </recommendedName>
</protein>
<comment type="caution">
    <text evidence="1">The sequence shown here is derived from an EMBL/GenBank/DDBJ whole genome shotgun (WGS) entry which is preliminary data.</text>
</comment>
<dbReference type="Pfam" id="PF16125">
    <property type="entry name" value="DUF4837"/>
    <property type="match status" value="1"/>
</dbReference>
<dbReference type="AlphaFoldDB" id="A0A846MS58"/>
<dbReference type="Proteomes" id="UP000537126">
    <property type="component" value="Unassembled WGS sequence"/>
</dbReference>
<evidence type="ECO:0000313" key="2">
    <source>
        <dbReference type="Proteomes" id="UP000537126"/>
    </source>
</evidence>
<organism evidence="1 2">
    <name type="scientific">Thermonema lapsum</name>
    <dbReference type="NCBI Taxonomy" id="28195"/>
    <lineage>
        <taxon>Bacteria</taxon>
        <taxon>Pseudomonadati</taxon>
        <taxon>Bacteroidota</taxon>
        <taxon>Cytophagia</taxon>
        <taxon>Cytophagales</taxon>
        <taxon>Thermonemataceae</taxon>
        <taxon>Thermonema</taxon>
    </lineage>
</organism>
<evidence type="ECO:0008006" key="3">
    <source>
        <dbReference type="Google" id="ProtNLM"/>
    </source>
</evidence>
<dbReference type="EMBL" id="JAASRN010000003">
    <property type="protein sequence ID" value="NIK74508.1"/>
    <property type="molecule type" value="Genomic_DNA"/>
</dbReference>